<keyword evidence="2" id="KW-0479">Metal-binding</keyword>
<dbReference type="GO" id="GO:0008270">
    <property type="term" value="F:zinc ion binding"/>
    <property type="evidence" value="ECO:0007669"/>
    <property type="project" value="UniProtKB-KW"/>
</dbReference>
<evidence type="ECO:0000256" key="5">
    <source>
        <dbReference type="ARBA" id="ARBA00022833"/>
    </source>
</evidence>
<reference evidence="11" key="2">
    <citation type="submission" date="2025-08" db="UniProtKB">
        <authorList>
            <consortium name="Ensembl"/>
        </authorList>
    </citation>
    <scope>IDENTIFICATION</scope>
</reference>
<feature type="domain" description="C2H2-type" evidence="10">
    <location>
        <begin position="314"/>
        <end position="340"/>
    </location>
</feature>
<dbReference type="PROSITE" id="PS50157">
    <property type="entry name" value="ZINC_FINGER_C2H2_2"/>
    <property type="match status" value="2"/>
</dbReference>
<feature type="domain" description="C2H2-type" evidence="10">
    <location>
        <begin position="341"/>
        <end position="368"/>
    </location>
</feature>
<keyword evidence="4 7" id="KW-0863">Zinc-finger</keyword>
<dbReference type="FunFam" id="3.30.160.60:FF:000145">
    <property type="entry name" value="Zinc finger protein 574"/>
    <property type="match status" value="1"/>
</dbReference>
<keyword evidence="12" id="KW-1185">Reference proteome</keyword>
<dbReference type="InterPro" id="IPR013087">
    <property type="entry name" value="Znf_C2H2_type"/>
</dbReference>
<organism evidence="11 12">
    <name type="scientific">Oreochromis aureus</name>
    <name type="common">Israeli tilapia</name>
    <name type="synonym">Chromis aureus</name>
    <dbReference type="NCBI Taxonomy" id="47969"/>
    <lineage>
        <taxon>Eukaryota</taxon>
        <taxon>Metazoa</taxon>
        <taxon>Chordata</taxon>
        <taxon>Craniata</taxon>
        <taxon>Vertebrata</taxon>
        <taxon>Euteleostomi</taxon>
        <taxon>Actinopterygii</taxon>
        <taxon>Neopterygii</taxon>
        <taxon>Teleostei</taxon>
        <taxon>Neoteleostei</taxon>
        <taxon>Acanthomorphata</taxon>
        <taxon>Ovalentaria</taxon>
        <taxon>Cichlomorphae</taxon>
        <taxon>Cichliformes</taxon>
        <taxon>Cichlidae</taxon>
        <taxon>African cichlids</taxon>
        <taxon>Pseudocrenilabrinae</taxon>
        <taxon>Oreochromini</taxon>
        <taxon>Oreochromis</taxon>
    </lineage>
</organism>
<dbReference type="PANTHER" id="PTHR46105">
    <property type="entry name" value="AGAP004733-PA"/>
    <property type="match status" value="1"/>
</dbReference>
<sequence length="425" mass="46963">MEVGSSSSGSVVQVCFPSAQTSVLDSLNRQREDGSLCDLSIHVQGQVFKAHRCVLAASSPYFHDQVLLKNMSTVSIPAVMDPLAFESVLSCAYTGQLRMLRDDIVNYLTVGSVLQMWHIVDKCTELLKEGRSNEPPRASQPPSRPSVSESQSPSSTNYFSPRDGSSFGGGGAAATGASGDGGGANNTPSYCTPSGGEEAFLIEEEDEDGEDSALPLQKRPTYSQPSIMPRKQWVVVKTERMEDDDLIVVSGEEGGEDEEDEDEREMELVDYCQSSEDYLKFEGSLMDQTLAQHLHDGAAGGSSGGGSGGSGKVFMCHCGKTFTHKSMRDRHINMHLDLRPFHCPVCAKKFKMKHHLTEHMKTHTGLKPYDCLGCGKKFMWRDSFMRHRSHCERRIQNTLNRGLVETDLLSLSICLKRLRRLVYFE</sequence>
<evidence type="ECO:0000313" key="12">
    <source>
        <dbReference type="Proteomes" id="UP000472276"/>
    </source>
</evidence>
<keyword evidence="3" id="KW-0677">Repeat</keyword>
<dbReference type="GO" id="GO:0000981">
    <property type="term" value="F:DNA-binding transcription factor activity, RNA polymerase II-specific"/>
    <property type="evidence" value="ECO:0007669"/>
    <property type="project" value="TreeGrafter"/>
</dbReference>
<evidence type="ECO:0000256" key="2">
    <source>
        <dbReference type="ARBA" id="ARBA00022723"/>
    </source>
</evidence>
<feature type="domain" description="BTB" evidence="9">
    <location>
        <begin position="37"/>
        <end position="101"/>
    </location>
</feature>
<feature type="compositionally biased region" description="Acidic residues" evidence="8">
    <location>
        <begin position="200"/>
        <end position="211"/>
    </location>
</feature>
<accession>A0AAZ1WV99</accession>
<keyword evidence="5" id="KW-0862">Zinc</keyword>
<evidence type="ECO:0000256" key="7">
    <source>
        <dbReference type="PROSITE-ProRule" id="PRU00042"/>
    </source>
</evidence>
<dbReference type="AlphaFoldDB" id="A0AAZ1WV99"/>
<evidence type="ECO:0000256" key="1">
    <source>
        <dbReference type="ARBA" id="ARBA00004123"/>
    </source>
</evidence>
<evidence type="ECO:0000259" key="10">
    <source>
        <dbReference type="PROSITE" id="PS50157"/>
    </source>
</evidence>
<protein>
    <recommendedName>
        <fullName evidence="13">Zinc finger and BTB domain containing 22b</fullName>
    </recommendedName>
</protein>
<keyword evidence="6" id="KW-0539">Nucleus</keyword>
<feature type="compositionally biased region" description="Low complexity" evidence="8">
    <location>
        <begin position="145"/>
        <end position="155"/>
    </location>
</feature>
<dbReference type="SMART" id="SM00225">
    <property type="entry name" value="BTB"/>
    <property type="match status" value="1"/>
</dbReference>
<dbReference type="Pfam" id="PF00096">
    <property type="entry name" value="zf-C2H2"/>
    <property type="match status" value="1"/>
</dbReference>
<dbReference type="Proteomes" id="UP000472276">
    <property type="component" value="Unassembled WGS sequence"/>
</dbReference>
<dbReference type="SUPFAM" id="SSF57667">
    <property type="entry name" value="beta-beta-alpha zinc fingers"/>
    <property type="match status" value="1"/>
</dbReference>
<dbReference type="PANTHER" id="PTHR46105:SF19">
    <property type="entry name" value="ZINC FINGER AND BTB DOMAIN-CONTAINING 22B"/>
    <property type="match status" value="1"/>
</dbReference>
<dbReference type="InterPro" id="IPR011333">
    <property type="entry name" value="SKP1/BTB/POZ_sf"/>
</dbReference>
<evidence type="ECO:0000259" key="9">
    <source>
        <dbReference type="PROSITE" id="PS50097"/>
    </source>
</evidence>
<name>A0AAZ1WV99_OREAU</name>
<feature type="compositionally biased region" description="Gly residues" evidence="8">
    <location>
        <begin position="166"/>
        <end position="184"/>
    </location>
</feature>
<dbReference type="InterPro" id="IPR036236">
    <property type="entry name" value="Znf_C2H2_sf"/>
</dbReference>
<proteinExistence type="predicted"/>
<reference evidence="12" key="1">
    <citation type="submission" date="2020-03" db="EMBL/GenBank/DDBJ databases">
        <title>Evolution of repeat sequences and sex chromosomes of tilapia species revealed by chromosome-level genomes.</title>
        <authorList>
            <person name="Xu L."/>
            <person name="Tao W."/>
            <person name="Wang D."/>
            <person name="Zhou Q."/>
        </authorList>
    </citation>
    <scope>NUCLEOTIDE SEQUENCE [LARGE SCALE GENOMIC DNA]</scope>
    <source>
        <strain evidence="12">Israel</strain>
    </source>
</reference>
<evidence type="ECO:0008006" key="13">
    <source>
        <dbReference type="Google" id="ProtNLM"/>
    </source>
</evidence>
<reference evidence="11" key="3">
    <citation type="submission" date="2025-09" db="UniProtKB">
        <authorList>
            <consortium name="Ensembl"/>
        </authorList>
    </citation>
    <scope>IDENTIFICATION</scope>
</reference>
<dbReference type="SMART" id="SM00355">
    <property type="entry name" value="ZnF_C2H2"/>
    <property type="match status" value="3"/>
</dbReference>
<dbReference type="GO" id="GO:0000978">
    <property type="term" value="F:RNA polymerase II cis-regulatory region sequence-specific DNA binding"/>
    <property type="evidence" value="ECO:0007669"/>
    <property type="project" value="TreeGrafter"/>
</dbReference>
<comment type="subcellular location">
    <subcellularLocation>
        <location evidence="1">Nucleus</location>
    </subcellularLocation>
</comment>
<feature type="region of interest" description="Disordered" evidence="8">
    <location>
        <begin position="130"/>
        <end position="225"/>
    </location>
</feature>
<dbReference type="PROSITE" id="PS50097">
    <property type="entry name" value="BTB"/>
    <property type="match status" value="1"/>
</dbReference>
<dbReference type="Pfam" id="PF00651">
    <property type="entry name" value="BTB"/>
    <property type="match status" value="1"/>
</dbReference>
<evidence type="ECO:0000313" key="11">
    <source>
        <dbReference type="Ensembl" id="ENSOABP00000059423.1"/>
    </source>
</evidence>
<dbReference type="PROSITE" id="PS00028">
    <property type="entry name" value="ZINC_FINGER_C2H2_1"/>
    <property type="match status" value="1"/>
</dbReference>
<evidence type="ECO:0000256" key="6">
    <source>
        <dbReference type="ARBA" id="ARBA00023242"/>
    </source>
</evidence>
<dbReference type="InterPro" id="IPR000210">
    <property type="entry name" value="BTB/POZ_dom"/>
</dbReference>
<evidence type="ECO:0000256" key="4">
    <source>
        <dbReference type="ARBA" id="ARBA00022771"/>
    </source>
</evidence>
<dbReference type="Gene3D" id="3.30.160.60">
    <property type="entry name" value="Classic Zinc Finger"/>
    <property type="match status" value="1"/>
</dbReference>
<evidence type="ECO:0000256" key="8">
    <source>
        <dbReference type="SAM" id="MobiDB-lite"/>
    </source>
</evidence>
<dbReference type="InterPro" id="IPR050457">
    <property type="entry name" value="ZnFinger_BTB_dom_contain"/>
</dbReference>
<dbReference type="SUPFAM" id="SSF54695">
    <property type="entry name" value="POZ domain"/>
    <property type="match status" value="1"/>
</dbReference>
<dbReference type="Ensembl" id="ENSOABT00000067472.1">
    <property type="protein sequence ID" value="ENSOABP00000059423.1"/>
    <property type="gene ID" value="ENSOABG00000032620.1"/>
</dbReference>
<dbReference type="GO" id="GO:0005634">
    <property type="term" value="C:nucleus"/>
    <property type="evidence" value="ECO:0007669"/>
    <property type="project" value="UniProtKB-SubCell"/>
</dbReference>
<dbReference type="Gene3D" id="3.30.710.10">
    <property type="entry name" value="Potassium Channel Kv1.1, Chain A"/>
    <property type="match status" value="1"/>
</dbReference>
<evidence type="ECO:0000256" key="3">
    <source>
        <dbReference type="ARBA" id="ARBA00022737"/>
    </source>
</evidence>